<dbReference type="InterPro" id="IPR039793">
    <property type="entry name" value="UROS/Hem4"/>
</dbReference>
<comment type="caution">
    <text evidence="11">The sequence shown here is derived from an EMBL/GenBank/DDBJ whole genome shotgun (WGS) entry which is preliminary data.</text>
</comment>
<dbReference type="GO" id="GO:0004852">
    <property type="term" value="F:uroporphyrinogen-III synthase activity"/>
    <property type="evidence" value="ECO:0007669"/>
    <property type="project" value="UniProtKB-UniRule"/>
</dbReference>
<dbReference type="InterPro" id="IPR036108">
    <property type="entry name" value="4pyrrol_syn_uPrphyn_synt_sf"/>
</dbReference>
<gene>
    <name evidence="11" type="primary">hemD</name>
    <name evidence="11" type="ORF">SOASR030_33930</name>
</gene>
<evidence type="ECO:0000256" key="4">
    <source>
        <dbReference type="ARBA" id="ARBA00023239"/>
    </source>
</evidence>
<protein>
    <recommendedName>
        <fullName evidence="7 9">Uroporphyrinogen-III synthase</fullName>
        <ecNumber evidence="3 9">4.2.1.75</ecNumber>
    </recommendedName>
</protein>
<comment type="function">
    <text evidence="6 9">Catalyzes cyclization of the linear tetrapyrrole, hydroxymethylbilane, to the macrocyclic uroporphyrinogen III.</text>
</comment>
<dbReference type="Proteomes" id="UP001058124">
    <property type="component" value="Unassembled WGS sequence"/>
</dbReference>
<comment type="pathway">
    <text evidence="1 9">Porphyrin-containing compound metabolism; protoporphyrin-IX biosynthesis; coproporphyrinogen-III from 5-aminolevulinate: step 3/4.</text>
</comment>
<accession>A0AAV5N5A6</accession>
<evidence type="ECO:0000256" key="1">
    <source>
        <dbReference type="ARBA" id="ARBA00004772"/>
    </source>
</evidence>
<evidence type="ECO:0000256" key="2">
    <source>
        <dbReference type="ARBA" id="ARBA00008133"/>
    </source>
</evidence>
<comment type="similarity">
    <text evidence="2 9">Belongs to the uroporphyrinogen-III synthase family.</text>
</comment>
<evidence type="ECO:0000256" key="3">
    <source>
        <dbReference type="ARBA" id="ARBA00013109"/>
    </source>
</evidence>
<dbReference type="Pfam" id="PF02602">
    <property type="entry name" value="HEM4"/>
    <property type="match status" value="1"/>
</dbReference>
<keyword evidence="12" id="KW-1185">Reference proteome</keyword>
<keyword evidence="5 9" id="KW-0627">Porphyrin biosynthesis</keyword>
<feature type="domain" description="Tetrapyrrole biosynthesis uroporphyrinogen III synthase" evidence="10">
    <location>
        <begin position="13"/>
        <end position="240"/>
    </location>
</feature>
<sequence>MILVTRPSPAGEQLVDQLTALGMDACHTPLISFARGKDLDSLPHCLDKLGPGDMVVAASQHAVYYAQEALLQQGYAWPEEVAYFAIGKKTACALEEATGFPALYPQGREISEQMLKLPQLQHVAGKNIVILRGNGGRELLAQTLTARGAKVRFCECYQRVPVNYDGAELCERWRKLSVNTLVITSGEMLQQVYNLAPERYRSWLLNLKLLVVSERLAEQAEDLGWLRCRVADNADNGALLRALQSF</sequence>
<reference evidence="11" key="1">
    <citation type="submission" date="2022-06" db="EMBL/GenBank/DDBJ databases">
        <title>Draft genome sequences of Leminorella grimontii str. JCM5902.</title>
        <authorList>
            <person name="Wakabayashi Y."/>
            <person name="Kojima K."/>
        </authorList>
    </citation>
    <scope>NUCLEOTIDE SEQUENCE</scope>
    <source>
        <strain evidence="11">JCM 5902</strain>
    </source>
</reference>
<evidence type="ECO:0000256" key="6">
    <source>
        <dbReference type="ARBA" id="ARBA00037589"/>
    </source>
</evidence>
<dbReference type="EMBL" id="BRLH01000013">
    <property type="protein sequence ID" value="GKX57281.1"/>
    <property type="molecule type" value="Genomic_DNA"/>
</dbReference>
<dbReference type="GO" id="GO:0006782">
    <property type="term" value="P:protoporphyrinogen IX biosynthetic process"/>
    <property type="evidence" value="ECO:0007669"/>
    <property type="project" value="UniProtKB-UniRule"/>
</dbReference>
<evidence type="ECO:0000313" key="11">
    <source>
        <dbReference type="EMBL" id="GKX57281.1"/>
    </source>
</evidence>
<evidence type="ECO:0000256" key="8">
    <source>
        <dbReference type="ARBA" id="ARBA00048617"/>
    </source>
</evidence>
<dbReference type="GO" id="GO:0006780">
    <property type="term" value="P:uroporphyrinogen III biosynthetic process"/>
    <property type="evidence" value="ECO:0007669"/>
    <property type="project" value="UniProtKB-UniRule"/>
</dbReference>
<dbReference type="NCBIfam" id="NF004582">
    <property type="entry name" value="PRK05928.1-1"/>
    <property type="match status" value="1"/>
</dbReference>
<dbReference type="InterPro" id="IPR003754">
    <property type="entry name" value="4pyrrol_synth_uPrphyn_synth"/>
</dbReference>
<evidence type="ECO:0000256" key="5">
    <source>
        <dbReference type="ARBA" id="ARBA00023244"/>
    </source>
</evidence>
<comment type="catalytic activity">
    <reaction evidence="8 9">
        <text>hydroxymethylbilane = uroporphyrinogen III + H2O</text>
        <dbReference type="Rhea" id="RHEA:18965"/>
        <dbReference type="ChEBI" id="CHEBI:15377"/>
        <dbReference type="ChEBI" id="CHEBI:57308"/>
        <dbReference type="ChEBI" id="CHEBI:57845"/>
        <dbReference type="EC" id="4.2.1.75"/>
    </reaction>
</comment>
<dbReference type="AlphaFoldDB" id="A0AAV5N5A6"/>
<evidence type="ECO:0000256" key="9">
    <source>
        <dbReference type="RuleBase" id="RU366031"/>
    </source>
</evidence>
<evidence type="ECO:0000256" key="7">
    <source>
        <dbReference type="ARBA" id="ARBA00040167"/>
    </source>
</evidence>
<dbReference type="SUPFAM" id="SSF69618">
    <property type="entry name" value="HemD-like"/>
    <property type="match status" value="1"/>
</dbReference>
<name>A0AAV5N5A6_9GAMM</name>
<dbReference type="EC" id="4.2.1.75" evidence="3 9"/>
<keyword evidence="4 9" id="KW-0456">Lyase</keyword>
<evidence type="ECO:0000259" key="10">
    <source>
        <dbReference type="Pfam" id="PF02602"/>
    </source>
</evidence>
<evidence type="ECO:0000313" key="12">
    <source>
        <dbReference type="Proteomes" id="UP001058124"/>
    </source>
</evidence>
<dbReference type="PANTHER" id="PTHR38042">
    <property type="entry name" value="UROPORPHYRINOGEN-III SYNTHASE, CHLOROPLASTIC"/>
    <property type="match status" value="1"/>
</dbReference>
<dbReference type="CDD" id="cd06578">
    <property type="entry name" value="HemD"/>
    <property type="match status" value="1"/>
</dbReference>
<proteinExistence type="inferred from homology"/>
<dbReference type="PANTHER" id="PTHR38042:SF1">
    <property type="entry name" value="UROPORPHYRINOGEN-III SYNTHASE, CHLOROPLASTIC"/>
    <property type="match status" value="1"/>
</dbReference>
<dbReference type="Gene3D" id="3.40.50.10090">
    <property type="match status" value="2"/>
</dbReference>
<dbReference type="RefSeq" id="WP_027275438.1">
    <property type="nucleotide sequence ID" value="NZ_BRLH01000013.1"/>
</dbReference>
<organism evidence="11 12">
    <name type="scientific">Leminorella grimontii</name>
    <dbReference type="NCBI Taxonomy" id="82981"/>
    <lineage>
        <taxon>Bacteria</taxon>
        <taxon>Pseudomonadati</taxon>
        <taxon>Pseudomonadota</taxon>
        <taxon>Gammaproteobacteria</taxon>
        <taxon>Enterobacterales</taxon>
        <taxon>Budviciaceae</taxon>
        <taxon>Leminorella</taxon>
    </lineage>
</organism>